<dbReference type="InterPro" id="IPR045865">
    <property type="entry name" value="ACT-like_dom_sf"/>
</dbReference>
<dbReference type="EMBL" id="ADGH01000003">
    <property type="protein sequence ID" value="EHG25967.1"/>
    <property type="molecule type" value="Genomic_DNA"/>
</dbReference>
<dbReference type="PROSITE" id="PS51371">
    <property type="entry name" value="CBS"/>
    <property type="match status" value="2"/>
</dbReference>
<dbReference type="SUPFAM" id="SSF55021">
    <property type="entry name" value="ACT-like"/>
    <property type="match status" value="1"/>
</dbReference>
<protein>
    <recommendedName>
        <fullName evidence="7">CBS domain-containing protein</fullName>
    </recommendedName>
</protein>
<proteinExistence type="predicted"/>
<dbReference type="Pfam" id="PF01842">
    <property type="entry name" value="ACT"/>
    <property type="match status" value="1"/>
</dbReference>
<gene>
    <name evidence="5" type="ORF">HMPREF9432_00468</name>
</gene>
<organism evidence="5 6">
    <name type="scientific">Selenomonas noxia F0398</name>
    <dbReference type="NCBI Taxonomy" id="702437"/>
    <lineage>
        <taxon>Bacteria</taxon>
        <taxon>Bacillati</taxon>
        <taxon>Bacillota</taxon>
        <taxon>Negativicutes</taxon>
        <taxon>Selenomonadales</taxon>
        <taxon>Selenomonadaceae</taxon>
        <taxon>Selenomonas</taxon>
    </lineage>
</organism>
<dbReference type="RefSeq" id="WP_006694851.1">
    <property type="nucleotide sequence ID" value="NZ_JH376857.1"/>
</dbReference>
<evidence type="ECO:0000259" key="3">
    <source>
        <dbReference type="PROSITE" id="PS51371"/>
    </source>
</evidence>
<dbReference type="PANTHER" id="PTHR43080:SF2">
    <property type="entry name" value="CBS DOMAIN-CONTAINING PROTEIN"/>
    <property type="match status" value="1"/>
</dbReference>
<keyword evidence="6" id="KW-1185">Reference proteome</keyword>
<dbReference type="PROSITE" id="PS51671">
    <property type="entry name" value="ACT"/>
    <property type="match status" value="1"/>
</dbReference>
<feature type="domain" description="CBS" evidence="3">
    <location>
        <begin position="7"/>
        <end position="62"/>
    </location>
</feature>
<dbReference type="Gene3D" id="3.10.580.10">
    <property type="entry name" value="CBS-domain"/>
    <property type="match status" value="1"/>
</dbReference>
<evidence type="ECO:0000313" key="5">
    <source>
        <dbReference type="EMBL" id="EHG25967.1"/>
    </source>
</evidence>
<evidence type="ECO:0000259" key="4">
    <source>
        <dbReference type="PROSITE" id="PS51671"/>
    </source>
</evidence>
<comment type="caution">
    <text evidence="5">The sequence shown here is derived from an EMBL/GenBank/DDBJ whole genome shotgun (WGS) entry which is preliminary data.</text>
</comment>
<dbReference type="SMART" id="SM00116">
    <property type="entry name" value="CBS"/>
    <property type="match status" value="2"/>
</dbReference>
<accession>A0ABN0DSK2</accession>
<dbReference type="InterPro" id="IPR051257">
    <property type="entry name" value="Diverse_CBS-Domain"/>
</dbReference>
<evidence type="ECO:0000256" key="1">
    <source>
        <dbReference type="ARBA" id="ARBA00023122"/>
    </source>
</evidence>
<dbReference type="InterPro" id="IPR002912">
    <property type="entry name" value="ACT_dom"/>
</dbReference>
<evidence type="ECO:0000313" key="6">
    <source>
        <dbReference type="Proteomes" id="UP000003175"/>
    </source>
</evidence>
<dbReference type="GeneID" id="32475883"/>
<evidence type="ECO:0008006" key="7">
    <source>
        <dbReference type="Google" id="ProtNLM"/>
    </source>
</evidence>
<dbReference type="Pfam" id="PF00571">
    <property type="entry name" value="CBS"/>
    <property type="match status" value="2"/>
</dbReference>
<feature type="domain" description="CBS" evidence="3">
    <location>
        <begin position="81"/>
        <end position="139"/>
    </location>
</feature>
<feature type="domain" description="ACT" evidence="4">
    <location>
        <begin position="143"/>
        <end position="214"/>
    </location>
</feature>
<dbReference type="Gene3D" id="3.30.70.260">
    <property type="match status" value="1"/>
</dbReference>
<dbReference type="PANTHER" id="PTHR43080">
    <property type="entry name" value="CBS DOMAIN-CONTAINING PROTEIN CBSX3, MITOCHONDRIAL"/>
    <property type="match status" value="1"/>
</dbReference>
<dbReference type="InterPro" id="IPR000644">
    <property type="entry name" value="CBS_dom"/>
</dbReference>
<dbReference type="InterPro" id="IPR046342">
    <property type="entry name" value="CBS_dom_sf"/>
</dbReference>
<evidence type="ECO:0000256" key="2">
    <source>
        <dbReference type="PROSITE-ProRule" id="PRU00703"/>
    </source>
</evidence>
<dbReference type="Proteomes" id="UP000003175">
    <property type="component" value="Unassembled WGS sequence"/>
</dbReference>
<dbReference type="CDD" id="cd04584">
    <property type="entry name" value="CBS_pair_AcuB_like"/>
    <property type="match status" value="1"/>
</dbReference>
<sequence length="214" mass="23407">MFVADCMTKNPVTTSPDTGIDEAAKLMDKGHFRRLPVMDHGKLVGFFTNRDLLRASPSAATTLDRYEMRTLLSRIKVADVMQKDVITVTDTMTIEEAALIMTREKIGALPVLSELGKLVGIISSTDIFRAFIAVMGLDSGKTRLTIDVADRKGVLRDISTILADLDINIDSMVTIPQPSGAYQIIIRADIADVDTVKDRLMAKGFTVSHVTHLG</sequence>
<keyword evidence="1 2" id="KW-0129">CBS domain</keyword>
<dbReference type="SUPFAM" id="SSF54631">
    <property type="entry name" value="CBS-domain pair"/>
    <property type="match status" value="1"/>
</dbReference>
<reference evidence="5 6" key="1">
    <citation type="submission" date="2011-08" db="EMBL/GenBank/DDBJ databases">
        <title>The Genome Sequence of Selenomonas noxia F0398.</title>
        <authorList>
            <consortium name="The Broad Institute Genome Sequencing Platform"/>
            <person name="Earl A."/>
            <person name="Ward D."/>
            <person name="Feldgarden M."/>
            <person name="Gevers D."/>
            <person name="Izard J."/>
            <person name="Ganesan A."/>
            <person name="Blanton J.M."/>
            <person name="Baranova O.V."/>
            <person name="Tanner A.C."/>
            <person name="Dewhirst F.E."/>
            <person name="Young S.K."/>
            <person name="Zeng Q."/>
            <person name="Gargeya S."/>
            <person name="Fitzgerald M."/>
            <person name="Haas B."/>
            <person name="Abouelleil A."/>
            <person name="Alvarado L."/>
            <person name="Arachchi H.M."/>
            <person name="Berlin A."/>
            <person name="Brown A."/>
            <person name="Chapman S.B."/>
            <person name="Chen Z."/>
            <person name="Dunbar C."/>
            <person name="Freedman E."/>
            <person name="Gearin G."/>
            <person name="Gellesch M."/>
            <person name="Goldberg J."/>
            <person name="Griggs A."/>
            <person name="Gujja S."/>
            <person name="Heiman D."/>
            <person name="Howarth C."/>
            <person name="Larson L."/>
            <person name="Lui A."/>
            <person name="MacDonald P.J.P."/>
            <person name="Montmayeur A."/>
            <person name="Murphy C."/>
            <person name="Neiman D."/>
            <person name="Pearson M."/>
            <person name="Priest M."/>
            <person name="Roberts A."/>
            <person name="Saif S."/>
            <person name="Shea T."/>
            <person name="Shenoy N."/>
            <person name="Sisk P."/>
            <person name="Stolte C."/>
            <person name="Sykes S."/>
            <person name="Wortman J."/>
            <person name="Nusbaum C."/>
            <person name="Birren B."/>
        </authorList>
    </citation>
    <scope>NUCLEOTIDE SEQUENCE [LARGE SCALE GENOMIC DNA]</scope>
    <source>
        <strain evidence="5 6">F0398</strain>
    </source>
</reference>
<name>A0ABN0DSK2_9FIRM</name>